<comment type="caution">
    <text evidence="2">The sequence shown here is derived from an EMBL/GenBank/DDBJ whole genome shotgun (WGS) entry which is preliminary data.</text>
</comment>
<protein>
    <submittedName>
        <fullName evidence="2">Uncharacterized protein</fullName>
    </submittedName>
</protein>
<accession>A0ABR4E523</accession>
<proteinExistence type="predicted"/>
<evidence type="ECO:0000256" key="1">
    <source>
        <dbReference type="SAM" id="MobiDB-lite"/>
    </source>
</evidence>
<name>A0ABR4E523_9PEZI</name>
<feature type="region of interest" description="Disordered" evidence="1">
    <location>
        <begin position="196"/>
        <end position="225"/>
    </location>
</feature>
<sequence length="225" mass="25478">MAYYLRPLMGSLALIVDTTSQDARFCFCSLAKACIVWGVGKEPLPPQNWARPDEVGTCNQEIECGRCAELNAFLRDPEAEEHTIYAGRGVAHIDINIHLKRCFSHIADLRIQCRVEYFRSEKSKEEESNLCYTKTKKGWKSQQEMWASSCKSTREDLKKLPQLERDRLKELLGADDYGRLMSLDYNWATDATAAVKRPPDGEADASESGTGPTLLLAKRQRRIAD</sequence>
<gene>
    <name evidence="2" type="ORF">FJTKL_15364</name>
</gene>
<keyword evidence="3" id="KW-1185">Reference proteome</keyword>
<evidence type="ECO:0000313" key="2">
    <source>
        <dbReference type="EMBL" id="KAL2277527.1"/>
    </source>
</evidence>
<reference evidence="2 3" key="1">
    <citation type="submission" date="2024-03" db="EMBL/GenBank/DDBJ databases">
        <title>A high-quality draft genome sequence of Diaporthe vaccinii, a causative agent of upright dieback and viscid rot disease in cranberry plants.</title>
        <authorList>
            <person name="Sarrasin M."/>
            <person name="Lang B.F."/>
            <person name="Burger G."/>
        </authorList>
    </citation>
    <scope>NUCLEOTIDE SEQUENCE [LARGE SCALE GENOMIC DNA]</scope>
    <source>
        <strain evidence="2 3">IS7</strain>
    </source>
</reference>
<evidence type="ECO:0000313" key="3">
    <source>
        <dbReference type="Proteomes" id="UP001600888"/>
    </source>
</evidence>
<dbReference type="EMBL" id="JBAWTH010000098">
    <property type="protein sequence ID" value="KAL2277527.1"/>
    <property type="molecule type" value="Genomic_DNA"/>
</dbReference>
<organism evidence="2 3">
    <name type="scientific">Diaporthe vaccinii</name>
    <dbReference type="NCBI Taxonomy" id="105482"/>
    <lineage>
        <taxon>Eukaryota</taxon>
        <taxon>Fungi</taxon>
        <taxon>Dikarya</taxon>
        <taxon>Ascomycota</taxon>
        <taxon>Pezizomycotina</taxon>
        <taxon>Sordariomycetes</taxon>
        <taxon>Sordariomycetidae</taxon>
        <taxon>Diaporthales</taxon>
        <taxon>Diaporthaceae</taxon>
        <taxon>Diaporthe</taxon>
        <taxon>Diaporthe eres species complex</taxon>
    </lineage>
</organism>
<dbReference type="Proteomes" id="UP001600888">
    <property type="component" value="Unassembled WGS sequence"/>
</dbReference>